<evidence type="ECO:0000313" key="1">
    <source>
        <dbReference type="EMBL" id="PTX52307.1"/>
    </source>
</evidence>
<comment type="caution">
    <text evidence="1">The sequence shown here is derived from an EMBL/GenBank/DDBJ whole genome shotgun (WGS) entry which is preliminary data.</text>
</comment>
<sequence length="62" mass="7149">MSYVGTPEFESRRPALKEAFERSRQEMEARLALMKAETEPPADVMSPEELASRLVLDRIPRE</sequence>
<protein>
    <submittedName>
        <fullName evidence="1">Uncharacterized protein</fullName>
    </submittedName>
</protein>
<evidence type="ECO:0000313" key="2">
    <source>
        <dbReference type="Proteomes" id="UP000244224"/>
    </source>
</evidence>
<dbReference type="Proteomes" id="UP000244224">
    <property type="component" value="Unassembled WGS sequence"/>
</dbReference>
<reference evidence="1 2" key="1">
    <citation type="submission" date="2018-04" db="EMBL/GenBank/DDBJ databases">
        <title>Genomic Encyclopedia of Archaeal and Bacterial Type Strains, Phase II (KMG-II): from individual species to whole genera.</title>
        <authorList>
            <person name="Goeker M."/>
        </authorList>
    </citation>
    <scope>NUCLEOTIDE SEQUENCE [LARGE SCALE GENOMIC DNA]</scope>
    <source>
        <strain evidence="1 2">DSM 21823</strain>
    </source>
</reference>
<name>A0A2T6B8B5_9RHOB</name>
<dbReference type="EMBL" id="QBKP01000002">
    <property type="protein sequence ID" value="PTX52307.1"/>
    <property type="molecule type" value="Genomic_DNA"/>
</dbReference>
<proteinExistence type="predicted"/>
<organism evidence="1 2">
    <name type="scientific">Gemmobacter caeni</name>
    <dbReference type="NCBI Taxonomy" id="589035"/>
    <lineage>
        <taxon>Bacteria</taxon>
        <taxon>Pseudomonadati</taxon>
        <taxon>Pseudomonadota</taxon>
        <taxon>Alphaproteobacteria</taxon>
        <taxon>Rhodobacterales</taxon>
        <taxon>Paracoccaceae</taxon>
        <taxon>Gemmobacter</taxon>
    </lineage>
</organism>
<keyword evidence="2" id="KW-1185">Reference proteome</keyword>
<dbReference type="RefSeq" id="WP_108127647.1">
    <property type="nucleotide sequence ID" value="NZ_QBKP01000002.1"/>
</dbReference>
<accession>A0A2T6B8B5</accession>
<gene>
    <name evidence="1" type="ORF">C8N34_10285</name>
</gene>
<dbReference type="AlphaFoldDB" id="A0A2T6B8B5"/>